<feature type="transmembrane region" description="Helical" evidence="2">
    <location>
        <begin position="46"/>
        <end position="67"/>
    </location>
</feature>
<dbReference type="AlphaFoldDB" id="A0A2K8U452"/>
<name>A0A2K8U452_9GAMM</name>
<gene>
    <name evidence="3" type="ORF">THSYN_04915</name>
</gene>
<dbReference type="EMBL" id="CP020370">
    <property type="protein sequence ID" value="AUB80358.1"/>
    <property type="molecule type" value="Genomic_DNA"/>
</dbReference>
<keyword evidence="2" id="KW-0812">Transmembrane</keyword>
<evidence type="ECO:0000313" key="4">
    <source>
        <dbReference type="Proteomes" id="UP000232638"/>
    </source>
</evidence>
<proteinExistence type="predicted"/>
<feature type="compositionally biased region" description="Basic residues" evidence="1">
    <location>
        <begin position="84"/>
        <end position="104"/>
    </location>
</feature>
<evidence type="ECO:0000313" key="3">
    <source>
        <dbReference type="EMBL" id="AUB80358.1"/>
    </source>
</evidence>
<sequence>MTGFKATAEATAKAVAQAAKADLAAAVATAAHRVADQVAGTRELRWGVGLSLAMAVLIACALGFGIYMESVGRASGLVEGTRRPGTRRRRRPGRTRRRGRRPTSLRRPVASRS</sequence>
<dbReference type="Proteomes" id="UP000232638">
    <property type="component" value="Chromosome"/>
</dbReference>
<accession>A0A2K8U452</accession>
<organism evidence="3 4">
    <name type="scientific">Candidatus Thiodictyon syntrophicum</name>
    <dbReference type="NCBI Taxonomy" id="1166950"/>
    <lineage>
        <taxon>Bacteria</taxon>
        <taxon>Pseudomonadati</taxon>
        <taxon>Pseudomonadota</taxon>
        <taxon>Gammaproteobacteria</taxon>
        <taxon>Chromatiales</taxon>
        <taxon>Chromatiaceae</taxon>
        <taxon>Thiodictyon</taxon>
    </lineage>
</organism>
<protein>
    <submittedName>
        <fullName evidence="3">Uncharacterized protein</fullName>
    </submittedName>
</protein>
<evidence type="ECO:0000256" key="2">
    <source>
        <dbReference type="SAM" id="Phobius"/>
    </source>
</evidence>
<keyword evidence="2" id="KW-1133">Transmembrane helix</keyword>
<reference evidence="3 4" key="1">
    <citation type="submission" date="2017-03" db="EMBL/GenBank/DDBJ databases">
        <title>Complete genome sequence of Candidatus 'Thiodictyon syntrophicum' sp. nov. strain Cad16T, a photolithoautotroph purple sulfur bacterium isolated from an alpine meromictic lake.</title>
        <authorList>
            <person name="Luedin S.M."/>
            <person name="Pothier J.F."/>
            <person name="Danza F."/>
            <person name="Storelli N."/>
            <person name="Wittwer M."/>
            <person name="Tonolla M."/>
        </authorList>
    </citation>
    <scope>NUCLEOTIDE SEQUENCE [LARGE SCALE GENOMIC DNA]</scope>
    <source>
        <strain evidence="3 4">Cad16T</strain>
    </source>
</reference>
<keyword evidence="2" id="KW-0472">Membrane</keyword>
<dbReference type="KEGG" id="tsy:THSYN_04915"/>
<keyword evidence="4" id="KW-1185">Reference proteome</keyword>
<evidence type="ECO:0000256" key="1">
    <source>
        <dbReference type="SAM" id="MobiDB-lite"/>
    </source>
</evidence>
<feature type="region of interest" description="Disordered" evidence="1">
    <location>
        <begin position="77"/>
        <end position="113"/>
    </location>
</feature>